<feature type="binding site" evidence="9">
    <location>
        <position position="292"/>
    </location>
    <ligand>
        <name>K(+)</name>
        <dbReference type="ChEBI" id="CHEBI:29103"/>
    </ligand>
</feature>
<keyword evidence="8 9" id="KW-0119">Carbohydrate metabolism</keyword>
<dbReference type="UniPathway" id="UPA00916">
    <property type="reaction ID" value="UER00889"/>
</dbReference>
<comment type="pathway">
    <text evidence="9">Carbohydrate metabolism; D-ribose degradation; D-ribose 5-phosphate from beta-D-ribopyranose: step 2/2.</text>
</comment>
<comment type="similarity">
    <text evidence="9">Belongs to the carbohydrate kinase PfkB family. Ribokinase subfamily.</text>
</comment>
<comment type="activity regulation">
    <text evidence="9">Activated by a monovalent cation that binds near, but not in, the active site. The most likely occupant of the site in vivo is potassium. Ion binding induces a conformational change that may alter substrate affinity.</text>
</comment>
<comment type="cofactor">
    <cofactor evidence="9">
        <name>Mg(2+)</name>
        <dbReference type="ChEBI" id="CHEBI:18420"/>
    </cofactor>
    <text evidence="9">Requires a divalent cation, most likely magnesium in vivo, as an electrophilic catalyst to aid phosphoryl group transfer. It is the chelate of the metal and the nucleotide that is the actual substrate.</text>
</comment>
<keyword evidence="3 9" id="KW-0547">Nucleotide-binding</keyword>
<keyword evidence="5 9" id="KW-0067">ATP-binding</keyword>
<comment type="subunit">
    <text evidence="9">Homodimer.</text>
</comment>
<reference evidence="11 12" key="1">
    <citation type="submission" date="2016-10" db="EMBL/GenBank/DDBJ databases">
        <authorList>
            <person name="de Groot N.N."/>
        </authorList>
    </citation>
    <scope>NUCLEOTIDE SEQUENCE [LARGE SCALE GENOMIC DNA]</scope>
    <source>
        <strain evidence="11 12">CGMCC 1.5382</strain>
    </source>
</reference>
<evidence type="ECO:0000256" key="1">
    <source>
        <dbReference type="ARBA" id="ARBA00022679"/>
    </source>
</evidence>
<organism evidence="11 12">
    <name type="scientific">Cryobacterium psychrotolerans</name>
    <dbReference type="NCBI Taxonomy" id="386301"/>
    <lineage>
        <taxon>Bacteria</taxon>
        <taxon>Bacillati</taxon>
        <taxon>Actinomycetota</taxon>
        <taxon>Actinomycetes</taxon>
        <taxon>Micrococcales</taxon>
        <taxon>Microbacteriaceae</taxon>
        <taxon>Cryobacterium</taxon>
    </lineage>
</organism>
<feature type="binding site" evidence="9">
    <location>
        <position position="301"/>
    </location>
    <ligand>
        <name>K(+)</name>
        <dbReference type="ChEBI" id="CHEBI:29103"/>
    </ligand>
</feature>
<comment type="function">
    <text evidence="9">Catalyzes the phosphorylation of ribose at O-5 in a reaction requiring ATP and magnesium. The resulting D-ribose-5-phosphate can then be used either for sythesis of nucleotides, histidine, and tryptophan, or as a component of the pentose phosphate pathway.</text>
</comment>
<keyword evidence="7 9" id="KW-0630">Potassium</keyword>
<evidence type="ECO:0000259" key="10">
    <source>
        <dbReference type="Pfam" id="PF00294"/>
    </source>
</evidence>
<feature type="binding site" evidence="9">
    <location>
        <begin position="21"/>
        <end position="23"/>
    </location>
    <ligand>
        <name>substrate</name>
    </ligand>
</feature>
<evidence type="ECO:0000256" key="4">
    <source>
        <dbReference type="ARBA" id="ARBA00022777"/>
    </source>
</evidence>
<dbReference type="RefSeq" id="WP_092324077.1">
    <property type="nucleotide sequence ID" value="NZ_FNFU01000013.1"/>
</dbReference>
<feature type="binding site" evidence="9">
    <location>
        <begin position="261"/>
        <end position="262"/>
    </location>
    <ligand>
        <name>ATP</name>
        <dbReference type="ChEBI" id="CHEBI:30616"/>
    </ligand>
</feature>
<dbReference type="PRINTS" id="PR00990">
    <property type="entry name" value="RIBOKINASE"/>
</dbReference>
<feature type="binding site" evidence="9">
    <location>
        <position position="256"/>
    </location>
    <ligand>
        <name>K(+)</name>
        <dbReference type="ChEBI" id="CHEBI:29103"/>
    </ligand>
</feature>
<keyword evidence="6 9" id="KW-0460">Magnesium</keyword>
<evidence type="ECO:0000313" key="12">
    <source>
        <dbReference type="Proteomes" id="UP000198701"/>
    </source>
</evidence>
<feature type="active site" description="Proton acceptor" evidence="9">
    <location>
        <position position="262"/>
    </location>
</feature>
<evidence type="ECO:0000256" key="6">
    <source>
        <dbReference type="ARBA" id="ARBA00022842"/>
    </source>
</evidence>
<evidence type="ECO:0000256" key="2">
    <source>
        <dbReference type="ARBA" id="ARBA00022723"/>
    </source>
</evidence>
<keyword evidence="4 9" id="KW-0418">Kinase</keyword>
<keyword evidence="2 9" id="KW-0479">Metal-binding</keyword>
<feature type="binding site" evidence="9">
    <location>
        <position position="194"/>
    </location>
    <ligand>
        <name>ATP</name>
        <dbReference type="ChEBI" id="CHEBI:30616"/>
    </ligand>
</feature>
<evidence type="ECO:0000256" key="9">
    <source>
        <dbReference type="HAMAP-Rule" id="MF_01987"/>
    </source>
</evidence>
<dbReference type="OrthoDB" id="9775849at2"/>
<dbReference type="GO" id="GO:0019303">
    <property type="term" value="P:D-ribose catabolic process"/>
    <property type="evidence" value="ECO:0007669"/>
    <property type="project" value="UniProtKB-UniRule"/>
</dbReference>
<comment type="catalytic activity">
    <reaction evidence="9">
        <text>D-ribose + ATP = D-ribose 5-phosphate + ADP + H(+)</text>
        <dbReference type="Rhea" id="RHEA:13697"/>
        <dbReference type="ChEBI" id="CHEBI:15378"/>
        <dbReference type="ChEBI" id="CHEBI:30616"/>
        <dbReference type="ChEBI" id="CHEBI:47013"/>
        <dbReference type="ChEBI" id="CHEBI:78346"/>
        <dbReference type="ChEBI" id="CHEBI:456216"/>
        <dbReference type="EC" id="2.7.1.15"/>
    </reaction>
</comment>
<dbReference type="PANTHER" id="PTHR10584:SF166">
    <property type="entry name" value="RIBOKINASE"/>
    <property type="match status" value="1"/>
</dbReference>
<dbReference type="InterPro" id="IPR002139">
    <property type="entry name" value="Ribo/fructo_kinase"/>
</dbReference>
<comment type="subcellular location">
    <subcellularLocation>
        <location evidence="9">Cytoplasm</location>
    </subcellularLocation>
</comment>
<evidence type="ECO:0000256" key="5">
    <source>
        <dbReference type="ARBA" id="ARBA00022840"/>
    </source>
</evidence>
<keyword evidence="12" id="KW-1185">Reference proteome</keyword>
<gene>
    <name evidence="9" type="primary">rbsK</name>
    <name evidence="11" type="ORF">SAMN05216282_11365</name>
</gene>
<dbReference type="GO" id="GO:0005524">
    <property type="term" value="F:ATP binding"/>
    <property type="evidence" value="ECO:0007669"/>
    <property type="project" value="UniProtKB-UniRule"/>
</dbReference>
<dbReference type="Gene3D" id="3.40.1190.20">
    <property type="match status" value="1"/>
</dbReference>
<dbReference type="STRING" id="386301.SAMN05216282_11365"/>
<dbReference type="Pfam" id="PF00294">
    <property type="entry name" value="PfkB"/>
    <property type="match status" value="1"/>
</dbReference>
<dbReference type="HAMAP" id="MF_01987">
    <property type="entry name" value="Ribokinase"/>
    <property type="match status" value="1"/>
</dbReference>
<dbReference type="AlphaFoldDB" id="A0A1G9ESJ1"/>
<keyword evidence="1 9" id="KW-0808">Transferase</keyword>
<protein>
    <recommendedName>
        <fullName evidence="9">Ribokinase</fullName>
        <shortName evidence="9">RK</shortName>
        <ecNumber evidence="9">2.7.1.15</ecNumber>
    </recommendedName>
</protein>
<dbReference type="InterPro" id="IPR011611">
    <property type="entry name" value="PfkB_dom"/>
</dbReference>
<dbReference type="EMBL" id="FNFU01000013">
    <property type="protein sequence ID" value="SDK79167.1"/>
    <property type="molecule type" value="Genomic_DNA"/>
</dbReference>
<dbReference type="CDD" id="cd01174">
    <property type="entry name" value="ribokinase"/>
    <property type="match status" value="1"/>
</dbReference>
<feature type="binding site" evidence="9">
    <location>
        <begin position="49"/>
        <end position="53"/>
    </location>
    <ligand>
        <name>substrate</name>
    </ligand>
</feature>
<dbReference type="InterPro" id="IPR029056">
    <property type="entry name" value="Ribokinase-like"/>
</dbReference>
<dbReference type="GO" id="GO:0046872">
    <property type="term" value="F:metal ion binding"/>
    <property type="evidence" value="ECO:0007669"/>
    <property type="project" value="UniProtKB-KW"/>
</dbReference>
<feature type="binding site" evidence="9">
    <location>
        <position position="297"/>
    </location>
    <ligand>
        <name>K(+)</name>
        <dbReference type="ChEBI" id="CHEBI:29103"/>
    </ligand>
</feature>
<evidence type="ECO:0000256" key="7">
    <source>
        <dbReference type="ARBA" id="ARBA00022958"/>
    </source>
</evidence>
<sequence length="319" mass="32485">MSQTESSASSSGGVLIVGSITADLTTFSQRLPARGETILGDEFTLVLGGKGANQAVAAGLAGGTAHMVACVGTDLFSGLVTDGLRAAGVNIDHVRMVDGPTGIAHIRVDDSGENDIVMVPLANTSLSEAQIDRAFAERGASSKVLLTQLEIPWALTQYAIRRGHDAGLTVVLDPAPAAKLDEAIWPLVDIVTPNETEASILTGIVVHDRDSAVRAGRWFTDRGARYALITMAAAGAVLVSAGDVVAFDSIPVTAVDTTAAGDAFAGYLGASLALGHELPEAISRAIAAGALAVTKRGASPSLPGRADVDALLDAQKALA</sequence>
<dbReference type="EC" id="2.7.1.15" evidence="9"/>
<name>A0A1G9ESJ1_9MICO</name>
<evidence type="ECO:0000256" key="8">
    <source>
        <dbReference type="ARBA" id="ARBA00023277"/>
    </source>
</evidence>
<dbReference type="InterPro" id="IPR011877">
    <property type="entry name" value="Ribokinase"/>
</dbReference>
<keyword evidence="9" id="KW-0963">Cytoplasm</keyword>
<comment type="caution">
    <text evidence="9">Lacks conserved residue(s) required for the propagation of feature annotation.</text>
</comment>
<dbReference type="GO" id="GO:0005829">
    <property type="term" value="C:cytosol"/>
    <property type="evidence" value="ECO:0007669"/>
    <property type="project" value="TreeGrafter"/>
</dbReference>
<evidence type="ECO:0000313" key="11">
    <source>
        <dbReference type="EMBL" id="SDK79167.1"/>
    </source>
</evidence>
<dbReference type="SUPFAM" id="SSF53613">
    <property type="entry name" value="Ribokinase-like"/>
    <property type="match status" value="1"/>
</dbReference>
<feature type="domain" description="Carbohydrate kinase PfkB" evidence="10">
    <location>
        <begin position="14"/>
        <end position="303"/>
    </location>
</feature>
<dbReference type="GO" id="GO:0004747">
    <property type="term" value="F:ribokinase activity"/>
    <property type="evidence" value="ECO:0007669"/>
    <property type="project" value="UniProtKB-UniRule"/>
</dbReference>
<feature type="binding site" evidence="9">
    <location>
        <position position="295"/>
    </location>
    <ligand>
        <name>K(+)</name>
        <dbReference type="ChEBI" id="CHEBI:29103"/>
    </ligand>
</feature>
<proteinExistence type="inferred from homology"/>
<accession>A0A1G9ESJ1</accession>
<dbReference type="Proteomes" id="UP000198701">
    <property type="component" value="Unassembled WGS sequence"/>
</dbReference>
<dbReference type="PANTHER" id="PTHR10584">
    <property type="entry name" value="SUGAR KINASE"/>
    <property type="match status" value="1"/>
</dbReference>
<feature type="binding site" evidence="9">
    <location>
        <position position="150"/>
    </location>
    <ligand>
        <name>substrate</name>
    </ligand>
</feature>
<evidence type="ECO:0000256" key="3">
    <source>
        <dbReference type="ARBA" id="ARBA00022741"/>
    </source>
</evidence>
<feature type="binding site" evidence="9">
    <location>
        <position position="262"/>
    </location>
    <ligand>
        <name>substrate</name>
    </ligand>
</feature>
<feature type="binding site" evidence="9">
    <location>
        <position position="258"/>
    </location>
    <ligand>
        <name>K(+)</name>
        <dbReference type="ChEBI" id="CHEBI:29103"/>
    </ligand>
</feature>